<gene>
    <name evidence="2" type="ORF">HDC09244</name>
</gene>
<accession>Q6ILJ9</accession>
<evidence type="ECO:0000313" key="2">
    <source>
        <dbReference type="EMBL" id="DAA02862.1"/>
    </source>
</evidence>
<dbReference type="AlphaFoldDB" id="Q6ILJ9"/>
<keyword evidence="1" id="KW-0812">Transmembrane</keyword>
<protein>
    <submittedName>
        <fullName evidence="2">HDC09244</fullName>
    </submittedName>
</protein>
<evidence type="ECO:0000256" key="1">
    <source>
        <dbReference type="SAM" id="Phobius"/>
    </source>
</evidence>
<feature type="transmembrane region" description="Helical" evidence="1">
    <location>
        <begin position="66"/>
        <end position="85"/>
    </location>
</feature>
<keyword evidence="1" id="KW-1133">Transmembrane helix</keyword>
<dbReference type="EMBL" id="BK002017">
    <property type="protein sequence ID" value="DAA02862.1"/>
    <property type="molecule type" value="Genomic_DNA"/>
</dbReference>
<proteinExistence type="predicted"/>
<keyword evidence="1" id="KW-0472">Membrane</keyword>
<reference evidence="2" key="1">
    <citation type="journal article" date="2003" name="Genome Biol.">
        <title>An integrated gene annotation and transcriptional profiling approach towards the full gene content of the Drosophila genome.</title>
        <authorList>
            <person name="Hild M."/>
            <person name="Beckmann B."/>
            <person name="Haas S.A."/>
            <person name="Koch B."/>
            <person name="Solovyev V."/>
            <person name="Busold C."/>
            <person name="Fellenberg K."/>
            <person name="Boutros M."/>
            <person name="Vingron M."/>
            <person name="Sauer F."/>
            <person name="Hoheisel J.D."/>
            <person name="Paro R."/>
        </authorList>
    </citation>
    <scope>NUCLEOTIDE SEQUENCE</scope>
</reference>
<sequence>MGHAAPRHSHMQLASGDDIAALANEATPIWPRVKRIPYFQNPIPSTFASHHHWQQHHHQHHPRHTINIIIIIILARNLGIVVIFSECLRAA</sequence>
<organism evidence="2">
    <name type="scientific">Drosophila melanogaster</name>
    <name type="common">Fruit fly</name>
    <dbReference type="NCBI Taxonomy" id="7227"/>
    <lineage>
        <taxon>Eukaryota</taxon>
        <taxon>Metazoa</taxon>
        <taxon>Ecdysozoa</taxon>
        <taxon>Arthropoda</taxon>
        <taxon>Hexapoda</taxon>
        <taxon>Insecta</taxon>
        <taxon>Pterygota</taxon>
        <taxon>Neoptera</taxon>
        <taxon>Endopterygota</taxon>
        <taxon>Diptera</taxon>
        <taxon>Brachycera</taxon>
        <taxon>Muscomorpha</taxon>
        <taxon>Ephydroidea</taxon>
        <taxon>Drosophilidae</taxon>
        <taxon>Drosophila</taxon>
        <taxon>Sophophora</taxon>
    </lineage>
</organism>
<name>Q6ILJ9_DROME</name>